<dbReference type="GO" id="GO:0046983">
    <property type="term" value="F:protein dimerization activity"/>
    <property type="evidence" value="ECO:0007669"/>
    <property type="project" value="InterPro"/>
</dbReference>
<dbReference type="Gene3D" id="4.10.280.10">
    <property type="entry name" value="Helix-loop-helix DNA-binding domain"/>
    <property type="match status" value="1"/>
</dbReference>
<organism evidence="3">
    <name type="scientific">Lotharella globosa</name>
    <dbReference type="NCBI Taxonomy" id="91324"/>
    <lineage>
        <taxon>Eukaryota</taxon>
        <taxon>Sar</taxon>
        <taxon>Rhizaria</taxon>
        <taxon>Cercozoa</taxon>
        <taxon>Chlorarachniophyceae</taxon>
        <taxon>Lotharella</taxon>
    </lineage>
</organism>
<dbReference type="PROSITE" id="PS50888">
    <property type="entry name" value="BHLH"/>
    <property type="match status" value="1"/>
</dbReference>
<evidence type="ECO:0000259" key="2">
    <source>
        <dbReference type="PROSITE" id="PS50888"/>
    </source>
</evidence>
<dbReference type="SMART" id="SM00353">
    <property type="entry name" value="HLH"/>
    <property type="match status" value="1"/>
</dbReference>
<dbReference type="GO" id="GO:0003700">
    <property type="term" value="F:DNA-binding transcription factor activity"/>
    <property type="evidence" value="ECO:0007669"/>
    <property type="project" value="InterPro"/>
</dbReference>
<gene>
    <name evidence="3" type="ORF">LGLO00237_LOCUS3330</name>
</gene>
<feature type="region of interest" description="Disordered" evidence="1">
    <location>
        <begin position="262"/>
        <end position="293"/>
    </location>
</feature>
<protein>
    <recommendedName>
        <fullName evidence="2">BHLH domain-containing protein</fullName>
    </recommendedName>
</protein>
<accession>A0A7S3YE84</accession>
<dbReference type="Pfam" id="PF00010">
    <property type="entry name" value="HLH"/>
    <property type="match status" value="1"/>
</dbReference>
<dbReference type="InterPro" id="IPR011598">
    <property type="entry name" value="bHLH_dom"/>
</dbReference>
<dbReference type="PANTHER" id="PTHR46133">
    <property type="entry name" value="BHLH TRANSCRIPTION FACTOR"/>
    <property type="match status" value="1"/>
</dbReference>
<name>A0A7S3YE84_9EUKA</name>
<dbReference type="SUPFAM" id="SSF47459">
    <property type="entry name" value="HLH, helix-loop-helix DNA-binding domain"/>
    <property type="match status" value="1"/>
</dbReference>
<dbReference type="AlphaFoldDB" id="A0A7S3YE84"/>
<feature type="domain" description="BHLH" evidence="2">
    <location>
        <begin position="169"/>
        <end position="220"/>
    </location>
</feature>
<reference evidence="3" key="1">
    <citation type="submission" date="2021-01" db="EMBL/GenBank/DDBJ databases">
        <authorList>
            <person name="Corre E."/>
            <person name="Pelletier E."/>
            <person name="Niang G."/>
            <person name="Scheremetjew M."/>
            <person name="Finn R."/>
            <person name="Kale V."/>
            <person name="Holt S."/>
            <person name="Cochrane G."/>
            <person name="Meng A."/>
            <person name="Brown T."/>
            <person name="Cohen L."/>
        </authorList>
    </citation>
    <scope>NUCLEOTIDE SEQUENCE</scope>
    <source>
        <strain evidence="3">CCCM811</strain>
    </source>
</reference>
<dbReference type="GO" id="GO:0006879">
    <property type="term" value="P:intracellular iron ion homeostasis"/>
    <property type="evidence" value="ECO:0007669"/>
    <property type="project" value="InterPro"/>
</dbReference>
<evidence type="ECO:0000313" key="3">
    <source>
        <dbReference type="EMBL" id="CAE0648911.1"/>
    </source>
</evidence>
<dbReference type="PANTHER" id="PTHR46133:SF15">
    <property type="entry name" value="BHLH TRANSCRIPTION FACTOR"/>
    <property type="match status" value="1"/>
</dbReference>
<sequence length="393" mass="43698">MNAQHCLGKPDNPRAAEILKISSNSAVLPDERIEMAELPFALAQQVAGPVGGKLGWAIPLTSVEGKDRSGRDSISFKDAVSFWEKFQCLGDSGKSNGKGVGPLSEAATFEQILANWEFRGRAGTNASLEDVVNYAVTRWQKQYVRSRKTQHHKKARNFSAPYPASKTLAVKLKKSNREKMNRQRVNEKFHVLSEAVSSNSTAKMEKSTVLSEAIRIIEALKIENKTLERERNELSLQCQSVSRCLSAGLTQLQRHRQAANAAAAAAANRHSIHDSKNCHLNGAPPPPNPALPIPKIAPSPTQNIRHSRRRSDALQQLLLHQKKEADQFQDMKSTDSFFDDFLHPIITEEEPRESAPMEDIDTFKSLFSNVLEELPRHGIDDTGANGMCFDNMR</sequence>
<dbReference type="InterPro" id="IPR036638">
    <property type="entry name" value="HLH_DNA-bd_sf"/>
</dbReference>
<dbReference type="EMBL" id="HBIV01004720">
    <property type="protein sequence ID" value="CAE0648911.1"/>
    <property type="molecule type" value="Transcribed_RNA"/>
</dbReference>
<proteinExistence type="predicted"/>
<feature type="compositionally biased region" description="Pro residues" evidence="1">
    <location>
        <begin position="283"/>
        <end position="293"/>
    </location>
</feature>
<evidence type="ECO:0000256" key="1">
    <source>
        <dbReference type="SAM" id="MobiDB-lite"/>
    </source>
</evidence>
<dbReference type="InterPro" id="IPR044818">
    <property type="entry name" value="ILR3-like"/>
</dbReference>